<dbReference type="GO" id="GO:0046872">
    <property type="term" value="F:metal ion binding"/>
    <property type="evidence" value="ECO:0007669"/>
    <property type="project" value="UniProtKB-KW"/>
</dbReference>
<dbReference type="SFLD" id="SFLDS00005">
    <property type="entry name" value="Isoprenoid_Synthase_Type_I"/>
    <property type="match status" value="1"/>
</dbReference>
<evidence type="ECO:0000256" key="5">
    <source>
        <dbReference type="ARBA" id="ARBA00022842"/>
    </source>
</evidence>
<keyword evidence="5" id="KW-0460">Magnesium</keyword>
<dbReference type="SUPFAM" id="SSF48576">
    <property type="entry name" value="Terpenoid synthases"/>
    <property type="match status" value="1"/>
</dbReference>
<dbReference type="GO" id="GO:0004337">
    <property type="term" value="F:(2E,6E)-farnesyl diphosphate synthase activity"/>
    <property type="evidence" value="ECO:0007669"/>
    <property type="project" value="TreeGrafter"/>
</dbReference>
<keyword evidence="3 9" id="KW-0808">Transferase</keyword>
<gene>
    <name evidence="10" type="ORF">EAI_09290</name>
</gene>
<dbReference type="Gene3D" id="1.10.600.10">
    <property type="entry name" value="Farnesyl Diphosphate Synthase"/>
    <property type="match status" value="1"/>
</dbReference>
<evidence type="ECO:0000256" key="2">
    <source>
        <dbReference type="ARBA" id="ARBA00006706"/>
    </source>
</evidence>
<evidence type="ECO:0000313" key="11">
    <source>
        <dbReference type="Proteomes" id="UP000008237"/>
    </source>
</evidence>
<evidence type="ECO:0000256" key="3">
    <source>
        <dbReference type="ARBA" id="ARBA00022679"/>
    </source>
</evidence>
<dbReference type="EMBL" id="GL449658">
    <property type="protein sequence ID" value="EFN82314.1"/>
    <property type="molecule type" value="Genomic_DNA"/>
</dbReference>
<evidence type="ECO:0000256" key="9">
    <source>
        <dbReference type="RuleBase" id="RU004466"/>
    </source>
</evidence>
<dbReference type="Pfam" id="PF00348">
    <property type="entry name" value="polyprenyl_synt"/>
    <property type="match status" value="1"/>
</dbReference>
<sequence>MRNRLLLTLKQHARFATMTKVRHASYMNEQVQNAVHQRTPNDKARDRKTLSTTRLLQQISSENESRELMNVWPDIVRDIAIASEELNLPDVTEWLTKVLEYNVPGGKNTRALTLLYAYQMLTPADRMTRENIYLARILAWCMELLQGFLLILDDIEDRSLIRRKQLCWYRHENVGLAAINDAVMIENVMYYLLRKHFKGRECYIDILETFQEIMMKTLMGQCLEFTNFGKTLDLDRFTMDRYDGIAYYKTAYYTFVLPMSVAMHFAGIKSRELFEEARTILTKIGHFYQIQDDYLSCYGNRKTLGKVGTDIEEGKCTWLIVTALQRVTREQRNVLKECYGSTDRQKITRVRQLYKDLDLPGIFFTYEKGTYNLLNIYIEQMTCGLPRKLFRKILNDLYRRTK</sequence>
<dbReference type="InterPro" id="IPR000092">
    <property type="entry name" value="Polyprenyl_synt"/>
</dbReference>
<keyword evidence="11" id="KW-1185">Reference proteome</keyword>
<dbReference type="InterPro" id="IPR039702">
    <property type="entry name" value="FPS1-like"/>
</dbReference>
<keyword evidence="4" id="KW-0479">Metal-binding</keyword>
<dbReference type="CDD" id="cd00685">
    <property type="entry name" value="Trans_IPPS_HT"/>
    <property type="match status" value="1"/>
</dbReference>
<protein>
    <recommendedName>
        <fullName evidence="8">Farnesyl pyrophosphate synthase</fullName>
    </recommendedName>
</protein>
<dbReference type="GO" id="GO:0004161">
    <property type="term" value="F:dimethylallyltranstransferase activity"/>
    <property type="evidence" value="ECO:0007669"/>
    <property type="project" value="TreeGrafter"/>
</dbReference>
<dbReference type="InParanoid" id="E2BPW3"/>
<keyword evidence="6" id="KW-0414">Isoprene biosynthesis</keyword>
<dbReference type="PANTHER" id="PTHR11525">
    <property type="entry name" value="FARNESYL-PYROPHOSPHATE SYNTHETASE"/>
    <property type="match status" value="1"/>
</dbReference>
<dbReference type="FunCoup" id="E2BPW3">
    <property type="interactions" value="1266"/>
</dbReference>
<dbReference type="PANTHER" id="PTHR11525:SF0">
    <property type="entry name" value="FARNESYL PYROPHOSPHATE SYNTHASE"/>
    <property type="match status" value="1"/>
</dbReference>
<dbReference type="AlphaFoldDB" id="E2BPW3"/>
<evidence type="ECO:0000256" key="1">
    <source>
        <dbReference type="ARBA" id="ARBA00001946"/>
    </source>
</evidence>
<dbReference type="GO" id="GO:0042811">
    <property type="term" value="P:pheromone biosynthetic process"/>
    <property type="evidence" value="ECO:0007669"/>
    <property type="project" value="UniProtKB-ARBA"/>
</dbReference>
<comment type="pathway">
    <text evidence="7">Pheromone biosynthesis.</text>
</comment>
<evidence type="ECO:0000313" key="10">
    <source>
        <dbReference type="EMBL" id="EFN82314.1"/>
    </source>
</evidence>
<organism evidence="11">
    <name type="scientific">Harpegnathos saltator</name>
    <name type="common">Jerdon's jumping ant</name>
    <dbReference type="NCBI Taxonomy" id="610380"/>
    <lineage>
        <taxon>Eukaryota</taxon>
        <taxon>Metazoa</taxon>
        <taxon>Ecdysozoa</taxon>
        <taxon>Arthropoda</taxon>
        <taxon>Hexapoda</taxon>
        <taxon>Insecta</taxon>
        <taxon>Pterygota</taxon>
        <taxon>Neoptera</taxon>
        <taxon>Endopterygota</taxon>
        <taxon>Hymenoptera</taxon>
        <taxon>Apocrita</taxon>
        <taxon>Aculeata</taxon>
        <taxon>Formicoidea</taxon>
        <taxon>Formicidae</taxon>
        <taxon>Ponerinae</taxon>
        <taxon>Ponerini</taxon>
        <taxon>Harpegnathos</taxon>
    </lineage>
</organism>
<accession>E2BPW3</accession>
<dbReference type="OrthoDB" id="10257492at2759"/>
<reference evidence="10 11" key="1">
    <citation type="journal article" date="2010" name="Science">
        <title>Genomic comparison of the ants Camponotus floridanus and Harpegnathos saltator.</title>
        <authorList>
            <person name="Bonasio R."/>
            <person name="Zhang G."/>
            <person name="Ye C."/>
            <person name="Mutti N.S."/>
            <person name="Fang X."/>
            <person name="Qin N."/>
            <person name="Donahue G."/>
            <person name="Yang P."/>
            <person name="Li Q."/>
            <person name="Li C."/>
            <person name="Zhang P."/>
            <person name="Huang Z."/>
            <person name="Berger S.L."/>
            <person name="Reinberg D."/>
            <person name="Wang J."/>
            <person name="Liebig J."/>
        </authorList>
    </citation>
    <scope>NUCLEOTIDE SEQUENCE [LARGE SCALE GENOMIC DNA]</scope>
    <source>
        <strain evidence="10 11">R22 G/1</strain>
    </source>
</reference>
<dbReference type="GO" id="GO:0005737">
    <property type="term" value="C:cytoplasm"/>
    <property type="evidence" value="ECO:0007669"/>
    <property type="project" value="TreeGrafter"/>
</dbReference>
<comment type="similarity">
    <text evidence="2 9">Belongs to the FPP/GGPP synthase family.</text>
</comment>
<proteinExistence type="inferred from homology"/>
<dbReference type="OMA" id="CFLMADD"/>
<name>E2BPW3_HARSA</name>
<dbReference type="STRING" id="610380.E2BPW3"/>
<dbReference type="InterPro" id="IPR008949">
    <property type="entry name" value="Isoprenoid_synthase_dom_sf"/>
</dbReference>
<comment type="cofactor">
    <cofactor evidence="1">
        <name>Mg(2+)</name>
        <dbReference type="ChEBI" id="CHEBI:18420"/>
    </cofactor>
</comment>
<evidence type="ECO:0000256" key="7">
    <source>
        <dbReference type="ARBA" id="ARBA00033740"/>
    </source>
</evidence>
<dbReference type="GO" id="GO:0045337">
    <property type="term" value="P:farnesyl diphosphate biosynthetic process"/>
    <property type="evidence" value="ECO:0007669"/>
    <property type="project" value="TreeGrafter"/>
</dbReference>
<evidence type="ECO:0000256" key="8">
    <source>
        <dbReference type="ARBA" id="ARBA00034546"/>
    </source>
</evidence>
<dbReference type="Proteomes" id="UP000008237">
    <property type="component" value="Unassembled WGS sequence"/>
</dbReference>
<evidence type="ECO:0000256" key="4">
    <source>
        <dbReference type="ARBA" id="ARBA00022723"/>
    </source>
</evidence>
<evidence type="ECO:0000256" key="6">
    <source>
        <dbReference type="ARBA" id="ARBA00023229"/>
    </source>
</evidence>
<dbReference type="FunFam" id="1.10.600.10:FF:000021">
    <property type="entry name" value="Farnesyl pyrophosphate synthase"/>
    <property type="match status" value="1"/>
</dbReference>